<evidence type="ECO:0000259" key="5">
    <source>
        <dbReference type="PROSITE" id="PS50835"/>
    </source>
</evidence>
<dbReference type="SMART" id="SM00408">
    <property type="entry name" value="IGc2"/>
    <property type="match status" value="3"/>
</dbReference>
<dbReference type="InterPro" id="IPR003598">
    <property type="entry name" value="Ig_sub2"/>
</dbReference>
<dbReference type="EMBL" id="JAUYZG010000004">
    <property type="protein sequence ID" value="KAK2909456.1"/>
    <property type="molecule type" value="Genomic_DNA"/>
</dbReference>
<dbReference type="Pfam" id="PF07686">
    <property type="entry name" value="V-set"/>
    <property type="match status" value="3"/>
</dbReference>
<protein>
    <recommendedName>
        <fullName evidence="5">Ig-like domain-containing protein</fullName>
    </recommendedName>
</protein>
<dbReference type="InterPro" id="IPR013783">
    <property type="entry name" value="Ig-like_fold"/>
</dbReference>
<dbReference type="InterPro" id="IPR003599">
    <property type="entry name" value="Ig_sub"/>
</dbReference>
<dbReference type="InterPro" id="IPR036179">
    <property type="entry name" value="Ig-like_dom_sf"/>
</dbReference>
<sequence length="1099" mass="123805">MSGYSGGGLMIKCEHPQYKTKPKYICKESDGCSERKSPGVQDEWMENGDVSLYDDTRAGVLMVFFRELKAADAGTYRCGVNVSHYTEIFTELQLNIKHDAKYPKSVTEFAHLGEEVSITCQIPEEHEIHFCKEDDNHICQNISSSKVTEMNGSSVRNEERVFTVSISNVSVRDAGVYWCGAETRDTYLTFISLTTKIQLNIMPPVVSHEGESAEIICPYDSIYKSKPKSLCKGKCSTRDRNTLSETVREEKETKTDRLTLNDNVTASVFTGTITGLTAEDAGKYWCAVTLERDLNYLYTHLMVIMNEELNLTKYEGDDVSIQCKHHDEDQKSFCKAHEASMCVKDGDLLEMIRDDRFSFSDEASTGVFTVNITDLREEDSGIYWCGAPVITKVKLSVKTDKLNVSKVSGYSGGGFLIKCEHPQYKTKPKYICKEPDGCSERKSPGVQDEWMENGDVSLYDDTRAGVLMVFFRELKAADAGTYRCGVNVSLYTEIFTELQLNVKHDAKYPMDVTKTAYLGEVSITCQIPEPYKVHFCKEDDNHICQNISSSKVTQMSGSSERNKKRVFTVSISNVSVRDAGVYWCGAETRDTYLTFISLTTKIQLIIISNAKVGVSRVSSYSGGGLMIKCEHPQYKTKPKYICKESDGCSERKSPGDQDEWMKNGDVSLYDDTRAGVLMVFFRELKAADAGTYRCGVNVSYYTEIFTELQLNIKHDVKYPMDVTKTAYLGEEVNISCQIPEKHEVHFCKEDDNHICQNISSSKVTQMSGSSERNEERVFTVSISNVSVRDAGVYWCGAETRDTYMTFISLTTKIQLNISEIICVKCLCLFVCSAPIYKSKPKSLCKGKCSTRDRNTLSETVREEKETKTNRLTLNDNVTASVFTGTITGLTAEDAGKYWCAVTLERDLNYLYTHLMVIMNEELNLTKYEGDDVSIQCKHHDEDQKSFCKAHEASMCVKDGDSLETIRDDRFSFSDEASTGVFTVNITDLREEDSGIYWCGAPVITKVHLNVKRNFSMIIIISVCVILLLIGGFTLTVWKLKHKRRGDAHTHLPTINSDGLLYAAISFQSHEESLIDAAVRFSKDDIHSEYATVSHRMKHN</sequence>
<dbReference type="PROSITE" id="PS50835">
    <property type="entry name" value="IG_LIKE"/>
    <property type="match status" value="4"/>
</dbReference>
<accession>A0AA88PZJ8</accession>
<comment type="caution">
    <text evidence="6">The sequence shown here is derived from an EMBL/GenBank/DDBJ whole genome shotgun (WGS) entry which is preliminary data.</text>
</comment>
<dbReference type="InterPro" id="IPR050671">
    <property type="entry name" value="CD300_family_receptors"/>
</dbReference>
<feature type="transmembrane region" description="Helical" evidence="4">
    <location>
        <begin position="1014"/>
        <end position="1037"/>
    </location>
</feature>
<dbReference type="PANTHER" id="PTHR11860">
    <property type="entry name" value="POLYMERIC-IMMUNOGLOBULIN RECEPTOR"/>
    <property type="match status" value="1"/>
</dbReference>
<keyword evidence="3 4" id="KW-0472">Membrane</keyword>
<organism evidence="6 7">
    <name type="scientific">Cirrhinus molitorella</name>
    <name type="common">mud carp</name>
    <dbReference type="NCBI Taxonomy" id="172907"/>
    <lineage>
        <taxon>Eukaryota</taxon>
        <taxon>Metazoa</taxon>
        <taxon>Chordata</taxon>
        <taxon>Craniata</taxon>
        <taxon>Vertebrata</taxon>
        <taxon>Euteleostomi</taxon>
        <taxon>Actinopterygii</taxon>
        <taxon>Neopterygii</taxon>
        <taxon>Teleostei</taxon>
        <taxon>Ostariophysi</taxon>
        <taxon>Cypriniformes</taxon>
        <taxon>Cyprinidae</taxon>
        <taxon>Labeoninae</taxon>
        <taxon>Labeonini</taxon>
        <taxon>Cirrhinus</taxon>
    </lineage>
</organism>
<feature type="domain" description="Ig-like" evidence="5">
    <location>
        <begin position="388"/>
        <end position="495"/>
    </location>
</feature>
<dbReference type="InterPro" id="IPR007110">
    <property type="entry name" value="Ig-like_dom"/>
</dbReference>
<dbReference type="CDD" id="cd05716">
    <property type="entry name" value="IgV_pIgR_like"/>
    <property type="match status" value="1"/>
</dbReference>
<keyword evidence="4" id="KW-1133">Transmembrane helix</keyword>
<dbReference type="SMART" id="SM00409">
    <property type="entry name" value="IG"/>
    <property type="match status" value="10"/>
</dbReference>
<dbReference type="Gene3D" id="2.60.40.10">
    <property type="entry name" value="Immunoglobulins"/>
    <property type="match status" value="10"/>
</dbReference>
<evidence type="ECO:0000256" key="2">
    <source>
        <dbReference type="ARBA" id="ARBA00022692"/>
    </source>
</evidence>
<proteinExistence type="predicted"/>
<evidence type="ECO:0000256" key="1">
    <source>
        <dbReference type="ARBA" id="ARBA00004370"/>
    </source>
</evidence>
<feature type="domain" description="Ig-like" evidence="5">
    <location>
        <begin position="642"/>
        <end position="705"/>
    </location>
</feature>
<dbReference type="GO" id="GO:0005886">
    <property type="term" value="C:plasma membrane"/>
    <property type="evidence" value="ECO:0007669"/>
    <property type="project" value="TreeGrafter"/>
</dbReference>
<keyword evidence="2 4" id="KW-0812">Transmembrane</keyword>
<keyword evidence="7" id="KW-1185">Reference proteome</keyword>
<reference evidence="6" key="1">
    <citation type="submission" date="2023-08" db="EMBL/GenBank/DDBJ databases">
        <title>Chromosome-level Genome Assembly of mud carp (Cirrhinus molitorella).</title>
        <authorList>
            <person name="Liu H."/>
        </authorList>
    </citation>
    <scope>NUCLEOTIDE SEQUENCE</scope>
    <source>
        <strain evidence="6">Prfri</strain>
        <tissue evidence="6">Muscle</tissue>
    </source>
</reference>
<evidence type="ECO:0000256" key="4">
    <source>
        <dbReference type="SAM" id="Phobius"/>
    </source>
</evidence>
<comment type="subcellular location">
    <subcellularLocation>
        <location evidence="1">Membrane</location>
    </subcellularLocation>
</comment>
<dbReference type="SUPFAM" id="SSF48726">
    <property type="entry name" value="Immunoglobulin"/>
    <property type="match status" value="8"/>
</dbReference>
<gene>
    <name evidence="6" type="ORF">Q8A67_005293</name>
</gene>
<evidence type="ECO:0000313" key="6">
    <source>
        <dbReference type="EMBL" id="KAK2909456.1"/>
    </source>
</evidence>
<dbReference type="AlphaFoldDB" id="A0AA88PZJ8"/>
<dbReference type="GO" id="GO:0004888">
    <property type="term" value="F:transmembrane signaling receptor activity"/>
    <property type="evidence" value="ECO:0007669"/>
    <property type="project" value="TreeGrafter"/>
</dbReference>
<dbReference type="PANTHER" id="PTHR11860:SF118">
    <property type="entry name" value="CMRF35-LIKE MOLECULE 3-RELATED"/>
    <property type="match status" value="1"/>
</dbReference>
<feature type="domain" description="Ig-like" evidence="5">
    <location>
        <begin position="103"/>
        <end position="189"/>
    </location>
</feature>
<evidence type="ECO:0000256" key="3">
    <source>
        <dbReference type="ARBA" id="ARBA00023136"/>
    </source>
</evidence>
<dbReference type="Proteomes" id="UP001187343">
    <property type="component" value="Unassembled WGS sequence"/>
</dbReference>
<evidence type="ECO:0000313" key="7">
    <source>
        <dbReference type="Proteomes" id="UP001187343"/>
    </source>
</evidence>
<feature type="domain" description="Ig-like" evidence="5">
    <location>
        <begin position="26"/>
        <end position="89"/>
    </location>
</feature>
<name>A0AA88PZJ8_9TELE</name>
<dbReference type="InterPro" id="IPR013106">
    <property type="entry name" value="Ig_V-set"/>
</dbReference>